<dbReference type="EMBL" id="AGEL01000003">
    <property type="protein sequence ID" value="EHO18121.1"/>
    <property type="molecule type" value="Genomic_DNA"/>
</dbReference>
<evidence type="ECO:0000313" key="1">
    <source>
        <dbReference type="EMBL" id="EHO18121.1"/>
    </source>
</evidence>
<evidence type="ECO:0000313" key="2">
    <source>
        <dbReference type="Proteomes" id="UP000018466"/>
    </source>
</evidence>
<proteinExistence type="predicted"/>
<comment type="caution">
    <text evidence="1">The sequence shown here is derived from an EMBL/GenBank/DDBJ whole genome shotgun (WGS) entry which is preliminary data.</text>
</comment>
<dbReference type="AlphaFoldDB" id="A0AA37DH51"/>
<protein>
    <submittedName>
        <fullName evidence="1">Uncharacterized protein</fullName>
    </submittedName>
</protein>
<keyword evidence="2" id="KW-1185">Reference proteome</keyword>
<sequence length="48" mass="5758">MRIFEEESAQEKSSDGGRVWKWRGREEDSSAYGVNIYTNNEYVFKMNY</sequence>
<reference evidence="1 2" key="1">
    <citation type="submission" date="2011-10" db="EMBL/GenBank/DDBJ databases">
        <title>The Genome Sequence of Lachnospiraceae bacterium ACC2.</title>
        <authorList>
            <consortium name="The Broad Institute Genome Sequencing Platform"/>
            <person name="Earl A."/>
            <person name="Ward D."/>
            <person name="Feldgarden M."/>
            <person name="Gevers D."/>
            <person name="Sizova M."/>
            <person name="Hazen A."/>
            <person name="Epstein S."/>
            <person name="Young S.K."/>
            <person name="Zeng Q."/>
            <person name="Gargeya S."/>
            <person name="Fitzgerald M."/>
            <person name="Haas B."/>
            <person name="Abouelleil A."/>
            <person name="Alvarado L."/>
            <person name="Arachchi H.M."/>
            <person name="Berlin A."/>
            <person name="Brown A."/>
            <person name="Chapman S.B."/>
            <person name="Chen Z."/>
            <person name="Dunbar C."/>
            <person name="Freedman E."/>
            <person name="Gearin G."/>
            <person name="Goldberg J."/>
            <person name="Griggs A."/>
            <person name="Gujja S."/>
            <person name="Heiman D."/>
            <person name="Howarth C."/>
            <person name="Larson L."/>
            <person name="Lui A."/>
            <person name="MacDonald P.J.P."/>
            <person name="Montmayeur A."/>
            <person name="Murphy C."/>
            <person name="Neiman D."/>
            <person name="Pearson M."/>
            <person name="Priest M."/>
            <person name="Roberts A."/>
            <person name="Saif S."/>
            <person name="Shea T."/>
            <person name="Shenoy N."/>
            <person name="Sisk P."/>
            <person name="Stolte C."/>
            <person name="Sykes S."/>
            <person name="Wortman J."/>
            <person name="Nusbaum C."/>
            <person name="Birren B."/>
        </authorList>
    </citation>
    <scope>NUCLEOTIDE SEQUENCE [LARGE SCALE GENOMIC DNA]</scope>
    <source>
        <strain evidence="1 2">ACC2</strain>
    </source>
</reference>
<name>A0AA37DH51_9FIRM</name>
<gene>
    <name evidence="1" type="ORF">HMPREF9623_00305</name>
</gene>
<organism evidence="1 2">
    <name type="scientific">Stomatobaculum longum</name>
    <dbReference type="NCBI Taxonomy" id="796942"/>
    <lineage>
        <taxon>Bacteria</taxon>
        <taxon>Bacillati</taxon>
        <taxon>Bacillota</taxon>
        <taxon>Clostridia</taxon>
        <taxon>Lachnospirales</taxon>
        <taxon>Lachnospiraceae</taxon>
        <taxon>Stomatobaculum</taxon>
    </lineage>
</organism>
<dbReference type="Proteomes" id="UP000018466">
    <property type="component" value="Unassembled WGS sequence"/>
</dbReference>
<accession>A0AA37DH51</accession>